<proteinExistence type="predicted"/>
<feature type="region of interest" description="Disordered" evidence="1">
    <location>
        <begin position="22"/>
        <end position="79"/>
    </location>
</feature>
<feature type="region of interest" description="Disordered" evidence="1">
    <location>
        <begin position="111"/>
        <end position="131"/>
    </location>
</feature>
<dbReference type="Proteomes" id="UP001295684">
    <property type="component" value="Unassembled WGS sequence"/>
</dbReference>
<evidence type="ECO:0000256" key="1">
    <source>
        <dbReference type="SAM" id="MobiDB-lite"/>
    </source>
</evidence>
<feature type="compositionally biased region" description="Low complexity" evidence="1">
    <location>
        <begin position="58"/>
        <end position="79"/>
    </location>
</feature>
<feature type="compositionally biased region" description="Basic and acidic residues" evidence="1">
    <location>
        <begin position="22"/>
        <end position="33"/>
    </location>
</feature>
<feature type="compositionally biased region" description="Polar residues" evidence="1">
    <location>
        <begin position="47"/>
        <end position="57"/>
    </location>
</feature>
<keyword evidence="3" id="KW-1185">Reference proteome</keyword>
<feature type="compositionally biased region" description="Polar residues" evidence="1">
    <location>
        <begin position="111"/>
        <end position="128"/>
    </location>
</feature>
<dbReference type="AlphaFoldDB" id="A0AAD1X9T8"/>
<gene>
    <name evidence="2" type="ORF">ECRASSUSDP1_LOCUS4346</name>
</gene>
<dbReference type="EMBL" id="CAMPGE010004170">
    <property type="protein sequence ID" value="CAI2363016.1"/>
    <property type="molecule type" value="Genomic_DNA"/>
</dbReference>
<organism evidence="2 3">
    <name type="scientific">Euplotes crassus</name>
    <dbReference type="NCBI Taxonomy" id="5936"/>
    <lineage>
        <taxon>Eukaryota</taxon>
        <taxon>Sar</taxon>
        <taxon>Alveolata</taxon>
        <taxon>Ciliophora</taxon>
        <taxon>Intramacronucleata</taxon>
        <taxon>Spirotrichea</taxon>
        <taxon>Hypotrichia</taxon>
        <taxon>Euplotida</taxon>
        <taxon>Euplotidae</taxon>
        <taxon>Moneuplotes</taxon>
    </lineage>
</organism>
<sequence length="501" mass="57245">MNSQDDQVMSKFYYNIKRVRRQEIESGDEEGKNYEYQSKHNPIKLIEQNSAESSKVMNSSSSCGDSSRSSSSDSSCNSISSIESTQKYNNLTMKSSIKDLNILKVEIEEQSISDSKSFPTEPNSSSVEQFKDLGHNKEEKKYNKRKLRMNADICTEFKSEGVSEVLGRKNSQNKSINNDIMFSQASEFLSCDSKDFSNPSSDQIKVIGVIDGGCENKENAILESDERKEYSYNEDINFSPTFPNLKTQKEIVIDLKASTESKDRYGYKQVDQEPTTTYGTIKVNKFKRRDRKRISLDIDSFVDSFTAKQTPTVTKPKLEINTCKYQALKIEDYLADEPWNSNEYKKHPNIKEDLDKLKLDSYSTKKSNMPRKECKFESISSINKDKEHSIIDICAQESSQNTPTVETSTVARTSWRSPDWAFSGTPRNVKGNTTSRVRIKFNKLIEMIPEQGDKLEMVKEKQSVFNLEDCDVSEVVFPETEFQCNWAERAEITNSTHGSVC</sequence>
<accession>A0AAD1X9T8</accession>
<reference evidence="2" key="1">
    <citation type="submission" date="2023-07" db="EMBL/GenBank/DDBJ databases">
        <authorList>
            <consortium name="AG Swart"/>
            <person name="Singh M."/>
            <person name="Singh A."/>
            <person name="Seah K."/>
            <person name="Emmerich C."/>
        </authorList>
    </citation>
    <scope>NUCLEOTIDE SEQUENCE</scope>
    <source>
        <strain evidence="2">DP1</strain>
    </source>
</reference>
<comment type="caution">
    <text evidence="2">The sequence shown here is derived from an EMBL/GenBank/DDBJ whole genome shotgun (WGS) entry which is preliminary data.</text>
</comment>
<protein>
    <submittedName>
        <fullName evidence="2">Uncharacterized protein</fullName>
    </submittedName>
</protein>
<name>A0AAD1X9T8_EUPCR</name>
<evidence type="ECO:0000313" key="3">
    <source>
        <dbReference type="Proteomes" id="UP001295684"/>
    </source>
</evidence>
<evidence type="ECO:0000313" key="2">
    <source>
        <dbReference type="EMBL" id="CAI2363016.1"/>
    </source>
</evidence>